<dbReference type="EMBL" id="MU150234">
    <property type="protein sequence ID" value="KAF9468010.1"/>
    <property type="molecule type" value="Genomic_DNA"/>
</dbReference>
<keyword evidence="5" id="KW-1185">Reference proteome</keyword>
<feature type="transmembrane region" description="Helical" evidence="2">
    <location>
        <begin position="187"/>
        <end position="212"/>
    </location>
</feature>
<evidence type="ECO:0000313" key="5">
    <source>
        <dbReference type="Proteomes" id="UP000807353"/>
    </source>
</evidence>
<proteinExistence type="predicted"/>
<dbReference type="Pfam" id="PF20152">
    <property type="entry name" value="DUF6534"/>
    <property type="match status" value="1"/>
</dbReference>
<feature type="region of interest" description="Disordered" evidence="1">
    <location>
        <begin position="321"/>
        <end position="343"/>
    </location>
</feature>
<organism evidence="4 5">
    <name type="scientific">Collybia nuda</name>
    <dbReference type="NCBI Taxonomy" id="64659"/>
    <lineage>
        <taxon>Eukaryota</taxon>
        <taxon>Fungi</taxon>
        <taxon>Dikarya</taxon>
        <taxon>Basidiomycota</taxon>
        <taxon>Agaricomycotina</taxon>
        <taxon>Agaricomycetes</taxon>
        <taxon>Agaricomycetidae</taxon>
        <taxon>Agaricales</taxon>
        <taxon>Tricholomatineae</taxon>
        <taxon>Clitocybaceae</taxon>
        <taxon>Collybia</taxon>
    </lineage>
</organism>
<dbReference type="InterPro" id="IPR045339">
    <property type="entry name" value="DUF6534"/>
</dbReference>
<keyword evidence="2" id="KW-0472">Membrane</keyword>
<evidence type="ECO:0000313" key="4">
    <source>
        <dbReference type="EMBL" id="KAF9468010.1"/>
    </source>
</evidence>
<gene>
    <name evidence="4" type="ORF">BDZ94DRAFT_1232523</name>
</gene>
<dbReference type="PANTHER" id="PTHR40465:SF1">
    <property type="entry name" value="DUF6534 DOMAIN-CONTAINING PROTEIN"/>
    <property type="match status" value="1"/>
</dbReference>
<keyword evidence="2" id="KW-0812">Transmembrane</keyword>
<evidence type="ECO:0000256" key="2">
    <source>
        <dbReference type="SAM" id="Phobius"/>
    </source>
</evidence>
<feature type="transmembrane region" description="Helical" evidence="2">
    <location>
        <begin position="152"/>
        <end position="175"/>
    </location>
</feature>
<evidence type="ECO:0000259" key="3">
    <source>
        <dbReference type="Pfam" id="PF20152"/>
    </source>
</evidence>
<reference evidence="4" key="1">
    <citation type="submission" date="2020-11" db="EMBL/GenBank/DDBJ databases">
        <authorList>
            <consortium name="DOE Joint Genome Institute"/>
            <person name="Ahrendt S."/>
            <person name="Riley R."/>
            <person name="Andreopoulos W."/>
            <person name="Labutti K."/>
            <person name="Pangilinan J."/>
            <person name="Ruiz-Duenas F.J."/>
            <person name="Barrasa J.M."/>
            <person name="Sanchez-Garcia M."/>
            <person name="Camarero S."/>
            <person name="Miyauchi S."/>
            <person name="Serrano A."/>
            <person name="Linde D."/>
            <person name="Babiker R."/>
            <person name="Drula E."/>
            <person name="Ayuso-Fernandez I."/>
            <person name="Pacheco R."/>
            <person name="Padilla G."/>
            <person name="Ferreira P."/>
            <person name="Barriuso J."/>
            <person name="Kellner H."/>
            <person name="Castanera R."/>
            <person name="Alfaro M."/>
            <person name="Ramirez L."/>
            <person name="Pisabarro A.G."/>
            <person name="Kuo A."/>
            <person name="Tritt A."/>
            <person name="Lipzen A."/>
            <person name="He G."/>
            <person name="Yan M."/>
            <person name="Ng V."/>
            <person name="Cullen D."/>
            <person name="Martin F."/>
            <person name="Rosso M.-N."/>
            <person name="Henrissat B."/>
            <person name="Hibbett D."/>
            <person name="Martinez A.T."/>
            <person name="Grigoriev I.V."/>
        </authorList>
    </citation>
    <scope>NUCLEOTIDE SEQUENCE</scope>
    <source>
        <strain evidence="4">CBS 247.69</strain>
    </source>
</reference>
<dbReference type="OrthoDB" id="3223377at2759"/>
<name>A0A9P6CN81_9AGAR</name>
<accession>A0A9P6CN81</accession>
<feature type="domain" description="DUF6534" evidence="3">
    <location>
        <begin position="196"/>
        <end position="285"/>
    </location>
</feature>
<dbReference type="Proteomes" id="UP000807353">
    <property type="component" value="Unassembled WGS sequence"/>
</dbReference>
<comment type="caution">
    <text evidence="4">The sequence shown here is derived from an EMBL/GenBank/DDBJ whole genome shotgun (WGS) entry which is preliminary data.</text>
</comment>
<feature type="transmembrane region" description="Helical" evidence="2">
    <location>
        <begin position="122"/>
        <end position="145"/>
    </location>
</feature>
<dbReference type="PANTHER" id="PTHR40465">
    <property type="entry name" value="CHROMOSOME 1, WHOLE GENOME SHOTGUN SEQUENCE"/>
    <property type="match status" value="1"/>
</dbReference>
<protein>
    <recommendedName>
        <fullName evidence="3">DUF6534 domain-containing protein</fullName>
    </recommendedName>
</protein>
<dbReference type="AlphaFoldDB" id="A0A9P6CN81"/>
<keyword evidence="2" id="KW-1133">Transmembrane helix</keyword>
<evidence type="ECO:0000256" key="1">
    <source>
        <dbReference type="SAM" id="MobiDB-lite"/>
    </source>
</evidence>
<feature type="transmembrane region" description="Helical" evidence="2">
    <location>
        <begin position="233"/>
        <end position="253"/>
    </location>
</feature>
<feature type="compositionally biased region" description="Polar residues" evidence="1">
    <location>
        <begin position="325"/>
        <end position="336"/>
    </location>
</feature>
<sequence length="387" mass="42050">MSISQFIKYLYRGGVFLVTYSTSIHSQFHPPGLGIIGGGRFVNNGEYKPFAVVVSGFQLQLGSLWGALCAALTVSPSNLWVGFLPSLVEELFQTATLTILMWDVFVAGYGDVTVFDRTGWSSWVAPALSGVVSMVVQLFFAWRIWSVKRTPIAATVAISIGLGSAGIAITVLYTFDPLPAHLYRLNTAVQVWLIGSCVCDVLIAVAMVILLIQARKHSAFRKTETLLNRLIANSIESGTITAVLAILELAFYTAFPQNFLHVMMMYVRGRVYANVLLAALNGRKRIVQARASDSELGATLYRANLDEGETMALGHKRRPVENLDHTPTQSITSSKGGESGATGGIQKAVNELECVGGPHNLQYFWVVIFRTGPQTPGGDWGEATQAK</sequence>